<evidence type="ECO:0000256" key="10">
    <source>
        <dbReference type="ARBA" id="ARBA00023077"/>
    </source>
</evidence>
<keyword evidence="8" id="KW-0408">Iron</keyword>
<evidence type="ECO:0000259" key="18">
    <source>
        <dbReference type="Pfam" id="PF07715"/>
    </source>
</evidence>
<dbReference type="KEGG" id="bgm:CAL15_00565"/>
<dbReference type="Pfam" id="PF07715">
    <property type="entry name" value="Plug"/>
    <property type="match status" value="1"/>
</dbReference>
<dbReference type="OrthoDB" id="127311at2"/>
<dbReference type="STRING" id="463040.CAL15_00565"/>
<dbReference type="CDD" id="cd01347">
    <property type="entry name" value="ligand_gated_channel"/>
    <property type="match status" value="1"/>
</dbReference>
<dbReference type="InterPro" id="IPR039426">
    <property type="entry name" value="TonB-dep_rcpt-like"/>
</dbReference>
<feature type="domain" description="TonB-dependent receptor-like beta-barrel" evidence="17">
    <location>
        <begin position="235"/>
        <end position="682"/>
    </location>
</feature>
<comment type="similarity">
    <text evidence="2 14 15">Belongs to the TonB-dependent receptor family.</text>
</comment>
<dbReference type="GO" id="GO:0009279">
    <property type="term" value="C:cell outer membrane"/>
    <property type="evidence" value="ECO:0007669"/>
    <property type="project" value="UniProtKB-SubCell"/>
</dbReference>
<organism evidence="19 20">
    <name type="scientific">Bordetella genomosp. 13</name>
    <dbReference type="NCBI Taxonomy" id="463040"/>
    <lineage>
        <taxon>Bacteria</taxon>
        <taxon>Pseudomonadati</taxon>
        <taxon>Pseudomonadota</taxon>
        <taxon>Betaproteobacteria</taxon>
        <taxon>Burkholderiales</taxon>
        <taxon>Alcaligenaceae</taxon>
        <taxon>Bordetella</taxon>
    </lineage>
</organism>
<keyword evidence="6 14" id="KW-0812">Transmembrane</keyword>
<dbReference type="InterPro" id="IPR036942">
    <property type="entry name" value="Beta-barrel_TonB_sf"/>
</dbReference>
<evidence type="ECO:0000256" key="1">
    <source>
        <dbReference type="ARBA" id="ARBA00004571"/>
    </source>
</evidence>
<evidence type="ECO:0000313" key="19">
    <source>
        <dbReference type="EMBL" id="ARP93002.1"/>
    </source>
</evidence>
<feature type="compositionally biased region" description="Low complexity" evidence="16">
    <location>
        <begin position="1"/>
        <end position="14"/>
    </location>
</feature>
<feature type="region of interest" description="Disordered" evidence="16">
    <location>
        <begin position="1"/>
        <end position="22"/>
    </location>
</feature>
<keyword evidence="11 14" id="KW-0472">Membrane</keyword>
<dbReference type="AlphaFoldDB" id="A0A1W6Z6W4"/>
<dbReference type="GO" id="GO:0015891">
    <property type="term" value="P:siderophore transport"/>
    <property type="evidence" value="ECO:0007669"/>
    <property type="project" value="InterPro"/>
</dbReference>
<keyword evidence="4 14" id="KW-1134">Transmembrane beta strand</keyword>
<evidence type="ECO:0000256" key="12">
    <source>
        <dbReference type="ARBA" id="ARBA00023170"/>
    </source>
</evidence>
<dbReference type="InterPro" id="IPR000531">
    <property type="entry name" value="Beta-barrel_TonB"/>
</dbReference>
<protein>
    <recommendedName>
        <fullName evidence="21">TonB-dependent siderophore receptor</fullName>
    </recommendedName>
</protein>
<dbReference type="Gene3D" id="2.170.130.10">
    <property type="entry name" value="TonB-dependent receptor, plug domain"/>
    <property type="match status" value="1"/>
</dbReference>
<comment type="subcellular location">
    <subcellularLocation>
        <location evidence="1 14">Cell outer membrane</location>
        <topology evidence="1 14">Multi-pass membrane protein</topology>
    </subcellularLocation>
</comment>
<feature type="domain" description="TonB-dependent receptor plug" evidence="18">
    <location>
        <begin position="59"/>
        <end position="159"/>
    </location>
</feature>
<proteinExistence type="inferred from homology"/>
<keyword evidence="20" id="KW-1185">Reference proteome</keyword>
<accession>A0A1W6Z6W4</accession>
<evidence type="ECO:0000256" key="16">
    <source>
        <dbReference type="SAM" id="MobiDB-lite"/>
    </source>
</evidence>
<dbReference type="FunFam" id="2.170.130.10:FF:000001">
    <property type="entry name" value="Catecholate siderophore TonB-dependent receptor"/>
    <property type="match status" value="1"/>
</dbReference>
<dbReference type="PANTHER" id="PTHR32552">
    <property type="entry name" value="FERRICHROME IRON RECEPTOR-RELATED"/>
    <property type="match status" value="1"/>
</dbReference>
<dbReference type="PANTHER" id="PTHR32552:SF68">
    <property type="entry name" value="FERRICHROME OUTER MEMBRANE TRANSPORTER_PHAGE RECEPTOR"/>
    <property type="match status" value="1"/>
</dbReference>
<evidence type="ECO:0000256" key="15">
    <source>
        <dbReference type="RuleBase" id="RU003357"/>
    </source>
</evidence>
<evidence type="ECO:0000256" key="13">
    <source>
        <dbReference type="ARBA" id="ARBA00023237"/>
    </source>
</evidence>
<evidence type="ECO:0008006" key="21">
    <source>
        <dbReference type="Google" id="ProtNLM"/>
    </source>
</evidence>
<dbReference type="EMBL" id="CP021111">
    <property type="protein sequence ID" value="ARP93002.1"/>
    <property type="molecule type" value="Genomic_DNA"/>
</dbReference>
<gene>
    <name evidence="19" type="ORF">CAL15_00565</name>
</gene>
<dbReference type="Pfam" id="PF00593">
    <property type="entry name" value="TonB_dep_Rec_b-barrel"/>
    <property type="match status" value="1"/>
</dbReference>
<dbReference type="InterPro" id="IPR012910">
    <property type="entry name" value="Plug_dom"/>
</dbReference>
<evidence type="ECO:0000256" key="3">
    <source>
        <dbReference type="ARBA" id="ARBA00022448"/>
    </source>
</evidence>
<evidence type="ECO:0000256" key="11">
    <source>
        <dbReference type="ARBA" id="ARBA00023136"/>
    </source>
</evidence>
<dbReference type="RefSeq" id="WP_086076841.1">
    <property type="nucleotide sequence ID" value="NZ_CP021111.1"/>
</dbReference>
<name>A0A1W6Z6W4_9BORD</name>
<dbReference type="InterPro" id="IPR037066">
    <property type="entry name" value="Plug_dom_sf"/>
</dbReference>
<evidence type="ECO:0000259" key="17">
    <source>
        <dbReference type="Pfam" id="PF00593"/>
    </source>
</evidence>
<keyword evidence="7" id="KW-0732">Signal</keyword>
<evidence type="ECO:0000256" key="2">
    <source>
        <dbReference type="ARBA" id="ARBA00009810"/>
    </source>
</evidence>
<evidence type="ECO:0000256" key="14">
    <source>
        <dbReference type="PROSITE-ProRule" id="PRU01360"/>
    </source>
</evidence>
<evidence type="ECO:0000256" key="8">
    <source>
        <dbReference type="ARBA" id="ARBA00023004"/>
    </source>
</evidence>
<keyword evidence="13 14" id="KW-0998">Cell outer membrane</keyword>
<evidence type="ECO:0000313" key="20">
    <source>
        <dbReference type="Proteomes" id="UP000194161"/>
    </source>
</evidence>
<evidence type="ECO:0000256" key="4">
    <source>
        <dbReference type="ARBA" id="ARBA00022452"/>
    </source>
</evidence>
<evidence type="ECO:0000256" key="9">
    <source>
        <dbReference type="ARBA" id="ARBA00023065"/>
    </source>
</evidence>
<keyword evidence="10 15" id="KW-0798">TonB box</keyword>
<dbReference type="InterPro" id="IPR010105">
    <property type="entry name" value="TonB_sidphr_rcpt"/>
</dbReference>
<keyword evidence="5" id="KW-0410">Iron transport</keyword>
<evidence type="ECO:0000256" key="5">
    <source>
        <dbReference type="ARBA" id="ARBA00022496"/>
    </source>
</evidence>
<evidence type="ECO:0000256" key="6">
    <source>
        <dbReference type="ARBA" id="ARBA00022692"/>
    </source>
</evidence>
<dbReference type="Proteomes" id="UP000194161">
    <property type="component" value="Chromosome"/>
</dbReference>
<dbReference type="SUPFAM" id="SSF56935">
    <property type="entry name" value="Porins"/>
    <property type="match status" value="1"/>
</dbReference>
<reference evidence="19 20" key="1">
    <citation type="submission" date="2017-05" db="EMBL/GenBank/DDBJ databases">
        <title>Complete and WGS of Bordetella genogroups.</title>
        <authorList>
            <person name="Spilker T."/>
            <person name="LiPuma J."/>
        </authorList>
    </citation>
    <scope>NUCLEOTIDE SEQUENCE [LARGE SCALE GENOMIC DNA]</scope>
    <source>
        <strain evidence="19 20">AU7206</strain>
    </source>
</reference>
<keyword evidence="12" id="KW-0675">Receptor</keyword>
<evidence type="ECO:0000256" key="7">
    <source>
        <dbReference type="ARBA" id="ARBA00022729"/>
    </source>
</evidence>
<dbReference type="NCBIfam" id="TIGR01783">
    <property type="entry name" value="TonB-siderophor"/>
    <property type="match status" value="1"/>
</dbReference>
<dbReference type="Gene3D" id="2.40.170.20">
    <property type="entry name" value="TonB-dependent receptor, beta-barrel domain"/>
    <property type="match status" value="1"/>
</dbReference>
<dbReference type="GO" id="GO:0015344">
    <property type="term" value="F:siderophore uptake transmembrane transporter activity"/>
    <property type="evidence" value="ECO:0007669"/>
    <property type="project" value="TreeGrafter"/>
</dbReference>
<keyword evidence="9" id="KW-0406">Ion transport</keyword>
<keyword evidence="3 14" id="KW-0813">Transport</keyword>
<dbReference type="PROSITE" id="PS52016">
    <property type="entry name" value="TONB_DEPENDENT_REC_3"/>
    <property type="match status" value="1"/>
</dbReference>
<dbReference type="FunFam" id="2.40.170.20:FF:000005">
    <property type="entry name" value="TonB-dependent siderophore receptor"/>
    <property type="match status" value="1"/>
</dbReference>
<dbReference type="GO" id="GO:0038023">
    <property type="term" value="F:signaling receptor activity"/>
    <property type="evidence" value="ECO:0007669"/>
    <property type="project" value="InterPro"/>
</dbReference>
<sequence>MTAAVSSAAQAQQADGRTEPGVAQLPGIVVTGAAESPTGPVQGYVASRSATATKTDTALADTPQSISVVTRAQMEDRGVRNLSDAFAYSAGIIGDNVAEARYDKPVVRGFSARQYQDGLYVNYYASGYLMPRVETYGLERVEILRGPSSVLYGANAPGGLVNLVSKRPTTQALREINVQYGSFDSKQAAFDLGGAANAGETVLYRLTGLWRDGGTQTKYADDDRIFIAPAVTFRPSADTSFTLLTHYQHDRQGTAINFLPREGTIVPTVNGRRIPTKFFSGEPDFNTFDRKEYALGYEFEHRFNSTLRMRQNLRYTHAELDYTGVYGVGWASAAQQFLRRGALDAGGELDTLGVDTQLQADFATGPLRHTFLVGMDYQNGHFDDKQGFGTVGSGLGLIDPFDPVYGSTINPMGSYLYARQKQKQMGLYFQDQIKLTDSVSFVVGGRKDWARANTTSTRALTATGASTVTRSAIEQDDFTYRLGLLYHAPYGFTPYVSYSTSFQPQAGTNAQGQAFDPTTGKQVEVGVKFQPEGSNSFVTAALYDLRQQDVLTADSANPTFQVQTGEVRSRGLELEATLDFENGLKAIGSYTFMDLEVTSSNGPDLHKVPTNRPRHTAALWLDYTQRTGALEGLGFGMGGRYIGTSWGDSTNTFKVPAVWLADAALHYTLDRNWRFGLTANNLFDKEYVGQCGSATTCYYGYRRNVIASATYRW</sequence>